<evidence type="ECO:0000313" key="4">
    <source>
        <dbReference type="Proteomes" id="UP000799438"/>
    </source>
</evidence>
<gene>
    <name evidence="3" type="ORF">K452DRAFT_333354</name>
</gene>
<feature type="compositionally biased region" description="Polar residues" evidence="1">
    <location>
        <begin position="708"/>
        <end position="717"/>
    </location>
</feature>
<dbReference type="RefSeq" id="XP_033397326.1">
    <property type="nucleotide sequence ID" value="XM_033545172.1"/>
</dbReference>
<feature type="compositionally biased region" description="Basic and acidic residues" evidence="1">
    <location>
        <begin position="719"/>
        <end position="732"/>
    </location>
</feature>
<feature type="region of interest" description="Disordered" evidence="1">
    <location>
        <begin position="556"/>
        <end position="589"/>
    </location>
</feature>
<name>A0A6A6BEB2_9PEZI</name>
<feature type="domain" description="Heterokaryon incompatibility" evidence="2">
    <location>
        <begin position="247"/>
        <end position="357"/>
    </location>
</feature>
<organism evidence="3 4">
    <name type="scientific">Aplosporella prunicola CBS 121167</name>
    <dbReference type="NCBI Taxonomy" id="1176127"/>
    <lineage>
        <taxon>Eukaryota</taxon>
        <taxon>Fungi</taxon>
        <taxon>Dikarya</taxon>
        <taxon>Ascomycota</taxon>
        <taxon>Pezizomycotina</taxon>
        <taxon>Dothideomycetes</taxon>
        <taxon>Dothideomycetes incertae sedis</taxon>
        <taxon>Botryosphaeriales</taxon>
        <taxon>Aplosporellaceae</taxon>
        <taxon>Aplosporella</taxon>
    </lineage>
</organism>
<evidence type="ECO:0000259" key="2">
    <source>
        <dbReference type="Pfam" id="PF06985"/>
    </source>
</evidence>
<dbReference type="PANTHER" id="PTHR33112">
    <property type="entry name" value="DOMAIN PROTEIN, PUTATIVE-RELATED"/>
    <property type="match status" value="1"/>
</dbReference>
<feature type="region of interest" description="Disordered" evidence="1">
    <location>
        <begin position="609"/>
        <end position="748"/>
    </location>
</feature>
<evidence type="ECO:0000313" key="3">
    <source>
        <dbReference type="EMBL" id="KAF2141614.1"/>
    </source>
</evidence>
<dbReference type="GeneID" id="54302670"/>
<dbReference type="Proteomes" id="UP000799438">
    <property type="component" value="Unassembled WGS sequence"/>
</dbReference>
<keyword evidence="4" id="KW-1185">Reference proteome</keyword>
<dbReference type="AlphaFoldDB" id="A0A6A6BEB2"/>
<protein>
    <recommendedName>
        <fullName evidence="2">Heterokaryon incompatibility domain-containing protein</fullName>
    </recommendedName>
</protein>
<dbReference type="OrthoDB" id="5135333at2759"/>
<dbReference type="InterPro" id="IPR010730">
    <property type="entry name" value="HET"/>
</dbReference>
<reference evidence="3" key="1">
    <citation type="journal article" date="2020" name="Stud. Mycol.">
        <title>101 Dothideomycetes genomes: a test case for predicting lifestyles and emergence of pathogens.</title>
        <authorList>
            <person name="Haridas S."/>
            <person name="Albert R."/>
            <person name="Binder M."/>
            <person name="Bloem J."/>
            <person name="Labutti K."/>
            <person name="Salamov A."/>
            <person name="Andreopoulos B."/>
            <person name="Baker S."/>
            <person name="Barry K."/>
            <person name="Bills G."/>
            <person name="Bluhm B."/>
            <person name="Cannon C."/>
            <person name="Castanera R."/>
            <person name="Culley D."/>
            <person name="Daum C."/>
            <person name="Ezra D."/>
            <person name="Gonzalez J."/>
            <person name="Henrissat B."/>
            <person name="Kuo A."/>
            <person name="Liang C."/>
            <person name="Lipzen A."/>
            <person name="Lutzoni F."/>
            <person name="Magnuson J."/>
            <person name="Mondo S."/>
            <person name="Nolan M."/>
            <person name="Ohm R."/>
            <person name="Pangilinan J."/>
            <person name="Park H.-J."/>
            <person name="Ramirez L."/>
            <person name="Alfaro M."/>
            <person name="Sun H."/>
            <person name="Tritt A."/>
            <person name="Yoshinaga Y."/>
            <person name="Zwiers L.-H."/>
            <person name="Turgeon B."/>
            <person name="Goodwin S."/>
            <person name="Spatafora J."/>
            <person name="Crous P."/>
            <person name="Grigoriev I."/>
        </authorList>
    </citation>
    <scope>NUCLEOTIDE SEQUENCE</scope>
    <source>
        <strain evidence="3">CBS 121167</strain>
    </source>
</reference>
<sequence length="814" mass="93555">MVCKNCSKIDLQIDKFLIRSRVMPTKSSYMRESLPSIFSPRSANNSYALGTYEEISSRKDVCRFCGLVSQSVTESEEVDSSCMTAEQLNAVCYLTWEIDGRSARKDQSTVKARTRRIHVQWRDGIFEDTYLVLVTPVQFKLISSDARHIWQPESHFLGRRILSDASRATLIKSWLDECLNNHKKCLHSLEDRRALQEVTKQSYFGVVDVEQMCLTALPQKTSTHLKTYKFEYDVNSLDTERDKREPYVALSYVWGGKNTETTVNTNLLGRLFPGGLEEPLKRMPKIIRDFIELVRRLGYRYLWIDSLCIVQDSKSSWKLNAEVMDSIYGNADLKICAADGKDATVGLRALSKPSNSQVIIECAPEGRVFFQCRSSTMSEDLVQSSLKLLGELSCRPIWFYMSCIPLYSSRNLSSPDDVIAAFNGVSNRIEEALNSPMIFALPSSHFDLAMLWVPLQASKRRGSNSEFPSWSWCGWEGATIDYLTNSMIDDCLGDIRHWLECHTWIRWYIRDGRGRLRPVWDSNLALRDRRSNLKWQGYKSEREPRVTIIRYSPDDQVNTNENRHSYGPEKISSYPHTYEGSDGDGRREARVYDRGEHRVLVEREHRTRERGATFANDPIMVSQVRGRSSDSFSTSTSRGEQVHHALNPVSIRDTAPGARNSYSRPEERYSHREHVRRSSMAPPPPRPRPSPPPPMPLGEDRFLPRDAYQQNPENTSVPDIDHTDHRNSRDLYSRCTPSHVPDKDNRFSRTIPESPYTVNMAEFTPEKETEYPESPILQFWTHSAIFRLCPQTLDYRDSPNNGLHRFNVADASGD</sequence>
<accession>A0A6A6BEB2</accession>
<dbReference type="EMBL" id="ML995486">
    <property type="protein sequence ID" value="KAF2141614.1"/>
    <property type="molecule type" value="Genomic_DNA"/>
</dbReference>
<evidence type="ECO:0000256" key="1">
    <source>
        <dbReference type="SAM" id="MobiDB-lite"/>
    </source>
</evidence>
<proteinExistence type="predicted"/>
<dbReference type="Pfam" id="PF06985">
    <property type="entry name" value="HET"/>
    <property type="match status" value="1"/>
</dbReference>
<dbReference type="PANTHER" id="PTHR33112:SF12">
    <property type="entry name" value="HETEROKARYON INCOMPATIBILITY DOMAIN-CONTAINING PROTEIN"/>
    <property type="match status" value="1"/>
</dbReference>
<feature type="compositionally biased region" description="Pro residues" evidence="1">
    <location>
        <begin position="681"/>
        <end position="696"/>
    </location>
</feature>